<name>A0AAI9EPY6_YERFR</name>
<gene>
    <name evidence="2" type="ORF">ERS008524_02920</name>
</gene>
<evidence type="ECO:0000313" key="3">
    <source>
        <dbReference type="Proteomes" id="UP000046784"/>
    </source>
</evidence>
<comment type="caution">
    <text evidence="2">The sequence shown here is derived from an EMBL/GenBank/DDBJ whole genome shotgun (WGS) entry which is preliminary data.</text>
</comment>
<dbReference type="InterPro" id="IPR007684">
    <property type="entry name" value="Znf_Ogr/Delta"/>
</dbReference>
<organism evidence="2 3">
    <name type="scientific">Yersinia frederiksenii</name>
    <dbReference type="NCBI Taxonomy" id="29484"/>
    <lineage>
        <taxon>Bacteria</taxon>
        <taxon>Pseudomonadati</taxon>
        <taxon>Pseudomonadota</taxon>
        <taxon>Gammaproteobacteria</taxon>
        <taxon>Enterobacterales</taxon>
        <taxon>Yersiniaceae</taxon>
        <taxon>Yersinia</taxon>
    </lineage>
</organism>
<dbReference type="EMBL" id="CGCB01000020">
    <property type="protein sequence ID" value="CFR06337.1"/>
    <property type="molecule type" value="Genomic_DNA"/>
</dbReference>
<dbReference type="Pfam" id="PF04606">
    <property type="entry name" value="Ogr_Delta"/>
    <property type="match status" value="1"/>
</dbReference>
<dbReference type="Proteomes" id="UP000046784">
    <property type="component" value="Unassembled WGS sequence"/>
</dbReference>
<protein>
    <submittedName>
        <fullName evidence="2">Regulatory protein</fullName>
    </submittedName>
</protein>
<evidence type="ECO:0000259" key="1">
    <source>
        <dbReference type="Pfam" id="PF04606"/>
    </source>
</evidence>
<proteinExistence type="predicted"/>
<evidence type="ECO:0000313" key="2">
    <source>
        <dbReference type="EMBL" id="CFR06337.1"/>
    </source>
</evidence>
<sequence>MMRCPVCRHASHTRSSRYLSEQTKEAYYQCQNLDCSSTFKTVESLDKIITRPPAQEIPAPVVIPPQVKRHTLGRYGDAFRHG</sequence>
<reference evidence="2 3" key="1">
    <citation type="submission" date="2015-03" db="EMBL/GenBank/DDBJ databases">
        <authorList>
            <consortium name="Pathogen Informatics"/>
            <person name="Murphy D."/>
        </authorList>
    </citation>
    <scope>NUCLEOTIDE SEQUENCE [LARGE SCALE GENOMIC DNA]</scope>
    <source>
        <strain evidence="2 3">3400/83</strain>
    </source>
</reference>
<dbReference type="AlphaFoldDB" id="A0AAI9EPY6"/>
<dbReference type="RefSeq" id="WP_072187326.1">
    <property type="nucleotide sequence ID" value="NZ_CABMMF010000020.1"/>
</dbReference>
<accession>A0AAI9EPY6</accession>
<feature type="domain" description="Zinc finger Ogr/Delta-type" evidence="1">
    <location>
        <begin position="3"/>
        <end position="49"/>
    </location>
</feature>